<dbReference type="SMART" id="SM00448">
    <property type="entry name" value="REC"/>
    <property type="match status" value="1"/>
</dbReference>
<evidence type="ECO:0000313" key="11">
    <source>
        <dbReference type="EMBL" id="SUB79671.1"/>
    </source>
</evidence>
<dbReference type="PROSITE" id="PS01124">
    <property type="entry name" value="HTH_ARAC_FAMILY_2"/>
    <property type="match status" value="1"/>
</dbReference>
<dbReference type="InterPro" id="IPR003661">
    <property type="entry name" value="HisK_dim/P_dom"/>
</dbReference>
<dbReference type="CDD" id="cd00082">
    <property type="entry name" value="HisKA"/>
    <property type="match status" value="1"/>
</dbReference>
<comment type="catalytic activity">
    <reaction evidence="1">
        <text>ATP + protein L-histidine = ADP + protein N-phospho-L-histidine.</text>
        <dbReference type="EC" id="2.7.13.3"/>
    </reaction>
</comment>
<dbReference type="RefSeq" id="WP_115153399.1">
    <property type="nucleotide sequence ID" value="NZ_DBFWLE010000010.1"/>
</dbReference>
<dbReference type="InterPro" id="IPR020449">
    <property type="entry name" value="Tscrpt_reg_AraC-type_HTH"/>
</dbReference>
<dbReference type="SUPFAM" id="SSF47384">
    <property type="entry name" value="Homodimeric domain of signal transducing histidine kinase"/>
    <property type="match status" value="1"/>
</dbReference>
<evidence type="ECO:0000313" key="12">
    <source>
        <dbReference type="Proteomes" id="UP000255283"/>
    </source>
</evidence>
<dbReference type="Gene3D" id="1.10.287.130">
    <property type="match status" value="1"/>
</dbReference>
<dbReference type="Gene3D" id="2.130.10.10">
    <property type="entry name" value="YVTN repeat-like/Quinoprotein amine dehydrogenase"/>
    <property type="match status" value="3"/>
</dbReference>
<dbReference type="PROSITE" id="PS00041">
    <property type="entry name" value="HTH_ARAC_FAMILY_1"/>
    <property type="match status" value="1"/>
</dbReference>
<keyword evidence="8" id="KW-1133">Transmembrane helix</keyword>
<feature type="transmembrane region" description="Helical" evidence="8">
    <location>
        <begin position="892"/>
        <end position="913"/>
    </location>
</feature>
<feature type="domain" description="Response regulatory" evidence="10">
    <location>
        <begin position="1036"/>
        <end position="1151"/>
    </location>
</feature>
<keyword evidence="5" id="KW-0238">DNA-binding</keyword>
<dbReference type="Gene3D" id="2.60.40.10">
    <property type="entry name" value="Immunoglobulins"/>
    <property type="match status" value="1"/>
</dbReference>
<evidence type="ECO:0000256" key="7">
    <source>
        <dbReference type="PROSITE-ProRule" id="PRU00169"/>
    </source>
</evidence>
<dbReference type="InterPro" id="IPR011110">
    <property type="entry name" value="Reg_prop"/>
</dbReference>
<gene>
    <name evidence="11" type="primary">phoP</name>
    <name evidence="11" type="ORF">NCTC13063_00940</name>
</gene>
<dbReference type="GO" id="GO:0003700">
    <property type="term" value="F:DNA-binding transcription factor activity"/>
    <property type="evidence" value="ECO:0007669"/>
    <property type="project" value="InterPro"/>
</dbReference>
<comment type="caution">
    <text evidence="11">The sequence shown here is derived from an EMBL/GenBank/DDBJ whole genome shotgun (WGS) entry which is preliminary data.</text>
</comment>
<feature type="domain" description="HTH araC/xylS-type" evidence="9">
    <location>
        <begin position="1220"/>
        <end position="1319"/>
    </location>
</feature>
<keyword evidence="6" id="KW-0804">Transcription</keyword>
<dbReference type="PANTHER" id="PTHR43547">
    <property type="entry name" value="TWO-COMPONENT HISTIDINE KINASE"/>
    <property type="match status" value="1"/>
</dbReference>
<dbReference type="InterPro" id="IPR013783">
    <property type="entry name" value="Ig-like_fold"/>
</dbReference>
<evidence type="ECO:0000256" key="8">
    <source>
        <dbReference type="SAM" id="Phobius"/>
    </source>
</evidence>
<dbReference type="InterPro" id="IPR018060">
    <property type="entry name" value="HTH_AraC"/>
</dbReference>
<proteinExistence type="predicted"/>
<dbReference type="GO" id="GO:0000155">
    <property type="term" value="F:phosphorelay sensor kinase activity"/>
    <property type="evidence" value="ECO:0007669"/>
    <property type="project" value="InterPro"/>
</dbReference>
<dbReference type="Pfam" id="PF00072">
    <property type="entry name" value="Response_reg"/>
    <property type="match status" value="1"/>
</dbReference>
<dbReference type="Gene3D" id="3.40.50.2300">
    <property type="match status" value="1"/>
</dbReference>
<sequence length="1321" mass="149725">MSNFVTLKCQILIMLQHRITTSIILSLGILLSWAQPYCDVRKFSILDGLAANTISDLKQAPDRLMWFGTWNGLSYYDGYTFTTFRDAPNSRDLLSTNRISFIRPNILCDVWVVTIDHKPYIFDTHLCEFVDIGEVIKKELGIDIRVRDVFTLKNGNTWLTSMDNRFVVRITDLPSPQSKCPKLIRQGEQGLISARVSNIETDSLGREWIFTDRNTLVYGHRFNSNVAWRQMCQSGKSVFLCSADGRLAEYDEHDRLHPIAMPVGVKTINDIKTDGHTLYLATNKGLVAYNQATRAMRTLSIQHPNQPSPEATKIYIDRRKRIWVFADGRGITLVNPTDFSTRWLMADIKDPMLRTTCTQHFIMEDDHNTVWMIPSGGTFSYYDETERKLVPYPLVSYGAGNVSHVPLIDKYAISDQCILWVTGLHELTQVNFKYHNFRYTRLPESESENRSLALDHKKRCWSGFGNGVILISDRDGRQLGFLDRNGRITSRQQPFSDKGIYDIFEDARHRLWIATNGDGLYVLEKEGKRPLHLRYDAADSHSLPSDDVRDIQTDRHGRIWVCTFGGGACYAQEGANGSIRFVSIRNGLNLPRGEAFLRTRLLTATRNGEILLGTTGGLVTFSDNIASPRRLKYFTSHHIDKDSTSMLANDVIAVSVRPDGDTYVASLGGGIERVEGKQLLRNNLKLLYQKIFDPEEGIVQAVTEDNAGNLWVVREASIDKYNPTTGLMEVFGPNDFDGNTTFTEARPLHDPETDHVTIGTSKGFITFLPRELTKTQYQPRIVFTAMQYAGENRKRPILNNTSRIEIPSDKRHVAIYFAALDYSRDYQKKYAYKIKGREDEWIVIGSRNNIDFNRIPAGTTTILLKGTNTHGVWAENEATLTLYARPTFWESIWGYLFLFMLAGGLILLGLKIYNDRQAARMEHNLGEMKSRFFNDASHRLRTPLTLIGGPVAEVLREEQLSDKGTMLLEMVVRNVQNMLALVNRMSRYDNRHFSVGEGATDPAVAEGIDDANAAEYIKEGFDLGSRPEYDSDKEVTILVVEDNSDLRTFLYSILGRDYNVIMAENGKEGLEMAIREMPDFILTDVSMPVMDGLTMVHHIKQNKDISHLPIIILSARASMKDQEQGLREGVHGYITKPFSAAYLKGRIENILAHQKMYQQKALEQILHQKTLTVTAENTTSGTKPTAGTDTPSAVSSIGDSYVETVDGDEHEREDIDPTIEQIVNFIDDHIAEQNLKIDDIAVNVGMSRSVLYSKIKTAVGMTPVDFVRHIRLLRAQKLINDTDQSLTQIAYSVGFSDPKYFSKVFKREMGVTPSEYREKKD</sequence>
<evidence type="ECO:0000256" key="2">
    <source>
        <dbReference type="ARBA" id="ARBA00012438"/>
    </source>
</evidence>
<keyword evidence="3 7" id="KW-0597">Phosphoprotein</keyword>
<dbReference type="Gene3D" id="1.10.10.60">
    <property type="entry name" value="Homeodomain-like"/>
    <property type="match status" value="2"/>
</dbReference>
<reference evidence="11 12" key="1">
    <citation type="submission" date="2018-06" db="EMBL/GenBank/DDBJ databases">
        <authorList>
            <consortium name="Pathogen Informatics"/>
            <person name="Doyle S."/>
        </authorList>
    </citation>
    <scope>NUCLEOTIDE SEQUENCE [LARGE SCALE GENOMIC DNA]</scope>
    <source>
        <strain evidence="11 12">NCTC13063</strain>
    </source>
</reference>
<evidence type="ECO:0000256" key="6">
    <source>
        <dbReference type="ARBA" id="ARBA00023163"/>
    </source>
</evidence>
<dbReference type="SUPFAM" id="SSF52172">
    <property type="entry name" value="CheY-like"/>
    <property type="match status" value="1"/>
</dbReference>
<dbReference type="InterPro" id="IPR011123">
    <property type="entry name" value="Y_Y_Y"/>
</dbReference>
<keyword evidence="8" id="KW-0812">Transmembrane</keyword>
<dbReference type="InterPro" id="IPR011006">
    <property type="entry name" value="CheY-like_superfamily"/>
</dbReference>
<dbReference type="GO" id="GO:0043565">
    <property type="term" value="F:sequence-specific DNA binding"/>
    <property type="evidence" value="ECO:0007669"/>
    <property type="project" value="InterPro"/>
</dbReference>
<dbReference type="SMART" id="SM00388">
    <property type="entry name" value="HisKA"/>
    <property type="match status" value="1"/>
</dbReference>
<evidence type="ECO:0000256" key="3">
    <source>
        <dbReference type="ARBA" id="ARBA00022553"/>
    </source>
</evidence>
<protein>
    <recommendedName>
        <fullName evidence="2">histidine kinase</fullName>
        <ecNumber evidence="2">2.7.13.3</ecNumber>
    </recommendedName>
</protein>
<name>A0AAQ1UHW1_9BACT</name>
<dbReference type="InterPro" id="IPR009057">
    <property type="entry name" value="Homeodomain-like_sf"/>
</dbReference>
<keyword evidence="8" id="KW-0472">Membrane</keyword>
<dbReference type="Pfam" id="PF07495">
    <property type="entry name" value="Y_Y_Y"/>
    <property type="match status" value="1"/>
</dbReference>
<dbReference type="InterPro" id="IPR015943">
    <property type="entry name" value="WD40/YVTN_repeat-like_dom_sf"/>
</dbReference>
<dbReference type="PANTHER" id="PTHR43547:SF2">
    <property type="entry name" value="HYBRID SIGNAL TRANSDUCTION HISTIDINE KINASE C"/>
    <property type="match status" value="1"/>
</dbReference>
<organism evidence="11 12">
    <name type="scientific">Segatella buccae</name>
    <dbReference type="NCBI Taxonomy" id="28126"/>
    <lineage>
        <taxon>Bacteria</taxon>
        <taxon>Pseudomonadati</taxon>
        <taxon>Bacteroidota</taxon>
        <taxon>Bacteroidia</taxon>
        <taxon>Bacteroidales</taxon>
        <taxon>Prevotellaceae</taxon>
        <taxon>Segatella</taxon>
    </lineage>
</organism>
<feature type="modified residue" description="4-aspartylphosphate" evidence="7">
    <location>
        <position position="1084"/>
    </location>
</feature>
<dbReference type="SUPFAM" id="SSF63829">
    <property type="entry name" value="Calcium-dependent phosphotriesterase"/>
    <property type="match status" value="2"/>
</dbReference>
<dbReference type="PROSITE" id="PS50110">
    <property type="entry name" value="RESPONSE_REGULATORY"/>
    <property type="match status" value="1"/>
</dbReference>
<evidence type="ECO:0000256" key="5">
    <source>
        <dbReference type="ARBA" id="ARBA00023125"/>
    </source>
</evidence>
<dbReference type="Proteomes" id="UP000255283">
    <property type="component" value="Unassembled WGS sequence"/>
</dbReference>
<evidence type="ECO:0000256" key="1">
    <source>
        <dbReference type="ARBA" id="ARBA00000085"/>
    </source>
</evidence>
<dbReference type="InterPro" id="IPR001789">
    <property type="entry name" value="Sig_transdc_resp-reg_receiver"/>
</dbReference>
<dbReference type="PRINTS" id="PR00032">
    <property type="entry name" value="HTHARAC"/>
</dbReference>
<evidence type="ECO:0000259" key="10">
    <source>
        <dbReference type="PROSITE" id="PS50110"/>
    </source>
</evidence>
<evidence type="ECO:0000259" key="9">
    <source>
        <dbReference type="PROSITE" id="PS01124"/>
    </source>
</evidence>
<dbReference type="Pfam" id="PF07494">
    <property type="entry name" value="Reg_prop"/>
    <property type="match status" value="2"/>
</dbReference>
<dbReference type="InterPro" id="IPR018062">
    <property type="entry name" value="HTH_AraC-typ_CS"/>
</dbReference>
<keyword evidence="4" id="KW-0805">Transcription regulation</keyword>
<dbReference type="InterPro" id="IPR036097">
    <property type="entry name" value="HisK_dim/P_sf"/>
</dbReference>
<dbReference type="Pfam" id="PF12833">
    <property type="entry name" value="HTH_18"/>
    <property type="match status" value="1"/>
</dbReference>
<accession>A0AAQ1UHW1</accession>
<dbReference type="EMBL" id="UGTJ01000001">
    <property type="protein sequence ID" value="SUB79671.1"/>
    <property type="molecule type" value="Genomic_DNA"/>
</dbReference>
<dbReference type="SUPFAM" id="SSF46689">
    <property type="entry name" value="Homeodomain-like"/>
    <property type="match status" value="1"/>
</dbReference>
<dbReference type="EC" id="2.7.13.3" evidence="2"/>
<dbReference type="SMART" id="SM00342">
    <property type="entry name" value="HTH_ARAC"/>
    <property type="match status" value="1"/>
</dbReference>
<dbReference type="Pfam" id="PF00512">
    <property type="entry name" value="HisKA"/>
    <property type="match status" value="1"/>
</dbReference>
<evidence type="ECO:0000256" key="4">
    <source>
        <dbReference type="ARBA" id="ARBA00023015"/>
    </source>
</evidence>